<accession>A0A198AQA7</accession>
<dbReference type="RefSeq" id="WP_068661902.1">
    <property type="nucleotide sequence ID" value="NZ_LYPB01000042.1"/>
</dbReference>
<dbReference type="Gene3D" id="2.130.10.30">
    <property type="entry name" value="Regulator of chromosome condensation 1/beta-lactamase-inhibitor protein II"/>
    <property type="match status" value="1"/>
</dbReference>
<proteinExistence type="predicted"/>
<dbReference type="InterPro" id="IPR009091">
    <property type="entry name" value="RCC1/BLIP-II"/>
</dbReference>
<dbReference type="AlphaFoldDB" id="A0A198AQA7"/>
<evidence type="ECO:0000313" key="1">
    <source>
        <dbReference type="EMBL" id="OAS23053.1"/>
    </source>
</evidence>
<gene>
    <name evidence="1" type="ORF">A8708_23110</name>
</gene>
<name>A0A198AQA7_9BACL</name>
<evidence type="ECO:0000313" key="2">
    <source>
        <dbReference type="Proteomes" id="UP000078454"/>
    </source>
</evidence>
<comment type="caution">
    <text evidence="1">The sequence shown here is derived from an EMBL/GenBank/DDBJ whole genome shotgun (WGS) entry which is preliminary data.</text>
</comment>
<dbReference type="EMBL" id="LYPB01000042">
    <property type="protein sequence ID" value="OAS23053.1"/>
    <property type="molecule type" value="Genomic_DNA"/>
</dbReference>
<reference evidence="1 2" key="1">
    <citation type="submission" date="2016-05" db="EMBL/GenBank/DDBJ databases">
        <title>Paenibacillus sp. 1ZS3-15 nov., isolated from the rhizosphere soil.</title>
        <authorList>
            <person name="Zhang X.X."/>
            <person name="Zhang J."/>
        </authorList>
    </citation>
    <scope>NUCLEOTIDE SEQUENCE [LARGE SCALE GENOMIC DNA]</scope>
    <source>
        <strain evidence="1 2">1ZS3-15</strain>
    </source>
</reference>
<dbReference type="STRING" id="1850517.A8708_23110"/>
<organism evidence="1 2">
    <name type="scientific">Paenibacillus oryzisoli</name>
    <dbReference type="NCBI Taxonomy" id="1850517"/>
    <lineage>
        <taxon>Bacteria</taxon>
        <taxon>Bacillati</taxon>
        <taxon>Bacillota</taxon>
        <taxon>Bacilli</taxon>
        <taxon>Bacillales</taxon>
        <taxon>Paenibacillaceae</taxon>
        <taxon>Paenibacillus</taxon>
    </lineage>
</organism>
<dbReference type="SUPFAM" id="SSF50985">
    <property type="entry name" value="RCC1/BLIP-II"/>
    <property type="match status" value="1"/>
</dbReference>
<protein>
    <recommendedName>
        <fullName evidence="3">Copper amine oxidase-like N-terminal domain-containing protein</fullName>
    </recommendedName>
</protein>
<dbReference type="OrthoDB" id="27389at2"/>
<keyword evidence="2" id="KW-1185">Reference proteome</keyword>
<dbReference type="Proteomes" id="UP000078454">
    <property type="component" value="Unassembled WGS sequence"/>
</dbReference>
<evidence type="ECO:0008006" key="3">
    <source>
        <dbReference type="Google" id="ProtNLM"/>
    </source>
</evidence>
<sequence length="206" mass="22678">MKSHFHTLHLKKFLFVVTAVGLLHTTPIVSSAEAAAESSSISPKPVKLSAGLDTYSLLDNEGHIWIMGKRVPTKVKGLERITDFAFNGRGIAAREDGTVWEWSYQYDSPEDTTWYFPVSPPVQIPQLKNIVKVAENAQQLNAALDKEGTVWVWNSKQSLEKSESKAPVPIPGLKKVKDITIFKNQVIALQEDGTVFSSSGVGISND</sequence>